<dbReference type="Pfam" id="PF22483">
    <property type="entry name" value="Mu-transpos_C_2"/>
    <property type="match status" value="1"/>
</dbReference>
<dbReference type="AlphaFoldDB" id="K1LG24"/>
<accession>K1LG24</accession>
<keyword evidence="4" id="KW-1185">Reference proteome</keyword>
<dbReference type="eggNOG" id="COG4584">
    <property type="taxonomic scope" value="Bacteria"/>
</dbReference>
<dbReference type="PATRIC" id="fig|883112.3.peg.1088"/>
<feature type="domain" description="Transposase for insertion sequence element IS21-like C-terminal" evidence="2">
    <location>
        <begin position="54"/>
        <end position="111"/>
    </location>
</feature>
<evidence type="ECO:0000313" key="4">
    <source>
        <dbReference type="Proteomes" id="UP000005147"/>
    </source>
</evidence>
<keyword evidence="1" id="KW-0175">Coiled coil</keyword>
<protein>
    <recommendedName>
        <fullName evidence="2">Transposase for insertion sequence element IS21-like C-terminal domain-containing protein</fullName>
    </recommendedName>
</protein>
<dbReference type="STRING" id="883112.HMPREF9707_01093"/>
<dbReference type="Proteomes" id="UP000005147">
    <property type="component" value="Unassembled WGS sequence"/>
</dbReference>
<gene>
    <name evidence="3" type="ORF">HMPREF9707_01093</name>
</gene>
<sequence>MDLIHIVNDLCEEMNSEVSQATNEIPNLRREMNEKEHLHKLKKDLLKPYFKDFITRKVTNEAMVNFRQCKYSVDPRYIGKEIEVELFENEEHVHFYYNGERIRSHQRTTKKLNNHQEDLVQILKSEAMSHKEDEIQEHIRQSMKLYDLLEDETDE</sequence>
<dbReference type="EMBL" id="AGZE01000028">
    <property type="protein sequence ID" value="EKB55605.1"/>
    <property type="molecule type" value="Genomic_DNA"/>
</dbReference>
<evidence type="ECO:0000259" key="2">
    <source>
        <dbReference type="Pfam" id="PF22483"/>
    </source>
</evidence>
<comment type="caution">
    <text evidence="3">The sequence shown here is derived from an EMBL/GenBank/DDBJ whole genome shotgun (WGS) entry which is preliminary data.</text>
</comment>
<evidence type="ECO:0000313" key="3">
    <source>
        <dbReference type="EMBL" id="EKB55605.1"/>
    </source>
</evidence>
<reference evidence="3 4" key="1">
    <citation type="submission" date="2012-07" db="EMBL/GenBank/DDBJ databases">
        <title>The Genome Sequence of Facklamia ignava CCUG 37419.</title>
        <authorList>
            <consortium name="The Broad Institute Genome Sequencing Platform"/>
            <person name="Earl A."/>
            <person name="Ward D."/>
            <person name="Feldgarden M."/>
            <person name="Gevers D."/>
            <person name="Huys G."/>
            <person name="Walker B."/>
            <person name="Young S.K."/>
            <person name="Zeng Q."/>
            <person name="Gargeya S."/>
            <person name="Fitzgerald M."/>
            <person name="Haas B."/>
            <person name="Abouelleil A."/>
            <person name="Alvarado L."/>
            <person name="Arachchi H.M."/>
            <person name="Berlin A.M."/>
            <person name="Chapman S.B."/>
            <person name="Goldberg J."/>
            <person name="Griggs A."/>
            <person name="Gujja S."/>
            <person name="Hansen M."/>
            <person name="Howarth C."/>
            <person name="Imamovic A."/>
            <person name="Larimer J."/>
            <person name="McCowen C."/>
            <person name="Montmayeur A."/>
            <person name="Murphy C."/>
            <person name="Neiman D."/>
            <person name="Pearson M."/>
            <person name="Priest M."/>
            <person name="Roberts A."/>
            <person name="Saif S."/>
            <person name="Shea T."/>
            <person name="Sisk P."/>
            <person name="Sykes S."/>
            <person name="Wortman J."/>
            <person name="Nusbaum C."/>
            <person name="Birren B."/>
        </authorList>
    </citation>
    <scope>NUCLEOTIDE SEQUENCE [LARGE SCALE GENOMIC DNA]</scope>
    <source>
        <strain evidence="3 4">CCUG 37419</strain>
    </source>
</reference>
<feature type="coiled-coil region" evidence="1">
    <location>
        <begin position="11"/>
        <end position="38"/>
    </location>
</feature>
<evidence type="ECO:0000256" key="1">
    <source>
        <dbReference type="SAM" id="Coils"/>
    </source>
</evidence>
<proteinExistence type="predicted"/>
<dbReference type="HOGENOM" id="CLU_140253_0_0_9"/>
<name>K1LG24_9LACT</name>
<organism evidence="3 4">
    <name type="scientific">Falseniella ignava CCUG 37419</name>
    <dbReference type="NCBI Taxonomy" id="883112"/>
    <lineage>
        <taxon>Bacteria</taxon>
        <taxon>Bacillati</taxon>
        <taxon>Bacillota</taxon>
        <taxon>Bacilli</taxon>
        <taxon>Lactobacillales</taxon>
        <taxon>Aerococcaceae</taxon>
        <taxon>Falseniella</taxon>
    </lineage>
</organism>
<dbReference type="InterPro" id="IPR054353">
    <property type="entry name" value="IstA-like_C"/>
</dbReference>